<dbReference type="Pfam" id="PF14038">
    <property type="entry name" value="YqzE"/>
    <property type="match status" value="1"/>
</dbReference>
<comment type="caution">
    <text evidence="1">The sequence shown here is derived from an EMBL/GenBank/DDBJ whole genome shotgun (WGS) entry which is preliminary data.</text>
</comment>
<proteinExistence type="predicted"/>
<evidence type="ECO:0000313" key="2">
    <source>
        <dbReference type="Proteomes" id="UP000568839"/>
    </source>
</evidence>
<dbReference type="EMBL" id="JACHHJ010000001">
    <property type="protein sequence ID" value="MBB6448892.1"/>
    <property type="molecule type" value="Genomic_DNA"/>
</dbReference>
<dbReference type="Proteomes" id="UP000568839">
    <property type="component" value="Unassembled WGS sequence"/>
</dbReference>
<reference evidence="1 2" key="1">
    <citation type="submission" date="2020-08" db="EMBL/GenBank/DDBJ databases">
        <title>Genomic Encyclopedia of Type Strains, Phase IV (KMG-IV): sequencing the most valuable type-strain genomes for metagenomic binning, comparative biology and taxonomic classification.</title>
        <authorList>
            <person name="Goeker M."/>
        </authorList>
    </citation>
    <scope>NUCLEOTIDE SEQUENCE [LARGE SCALE GENOMIC DNA]</scope>
    <source>
        <strain evidence="1 2">DSM 21769</strain>
    </source>
</reference>
<gene>
    <name evidence="1" type="ORF">HNR44_000841</name>
</gene>
<accession>A0A841PXM6</accession>
<evidence type="ECO:0008006" key="3">
    <source>
        <dbReference type="Google" id="ProtNLM"/>
    </source>
</evidence>
<evidence type="ECO:0000313" key="1">
    <source>
        <dbReference type="EMBL" id="MBB6448892.1"/>
    </source>
</evidence>
<protein>
    <recommendedName>
        <fullName evidence="3">YqzE-like protein</fullName>
    </recommendedName>
</protein>
<dbReference type="InterPro" id="IPR025622">
    <property type="entry name" value="YqzE"/>
</dbReference>
<keyword evidence="2" id="KW-1185">Reference proteome</keyword>
<sequence length="62" mass="7490">MNPNPYFKYLIESFLRKIDSFAAPQEVSRKEQRRLKKKRRLRLFTVFGMIPTALKISMRKSK</sequence>
<name>A0A841PXM6_9BACL</name>
<organism evidence="1 2">
    <name type="scientific">Geomicrobium halophilum</name>
    <dbReference type="NCBI Taxonomy" id="549000"/>
    <lineage>
        <taxon>Bacteria</taxon>
        <taxon>Bacillati</taxon>
        <taxon>Bacillota</taxon>
        <taxon>Bacilli</taxon>
        <taxon>Bacillales</taxon>
        <taxon>Geomicrobium</taxon>
    </lineage>
</organism>
<dbReference type="AlphaFoldDB" id="A0A841PXM6"/>